<dbReference type="InterPro" id="IPR045508">
    <property type="entry name" value="DUF6482"/>
</dbReference>
<reference evidence="4" key="3">
    <citation type="submission" date="2023-07" db="EMBL/GenBank/DDBJ databases">
        <title>Genome-based characterization of strain KMM 296 and proposal for reclassification of Cobetia litoralis and Cobetia pacifica, and emended description of the species Cobetia amphilecti and Cobetia marina.</title>
        <authorList>
            <person name="Balabanova L."/>
            <person name="Nedashkovskaya O."/>
        </authorList>
    </citation>
    <scope>NUCLEOTIDE SEQUENCE [LARGE SCALE GENOMIC DNA]</scope>
    <source>
        <strain evidence="4">NRIC 0815</strain>
    </source>
</reference>
<sequence>MSRTASIFTPSAIFTSNLQSLMAEYPALEARVISHAASRFYQVQLVLEAAGEEEEERSELLMKRGKPMLFRSLEDVYSELKRGGMSRAWLVSQVANDEMIGRPPQYHQPLSSRIPLSF</sequence>
<name>A0AAP4U028_9GAMM</name>
<evidence type="ECO:0000313" key="1">
    <source>
        <dbReference type="EMBL" id="MDI5884436.1"/>
    </source>
</evidence>
<dbReference type="Pfam" id="PF20090">
    <property type="entry name" value="DUF6482"/>
    <property type="match status" value="1"/>
</dbReference>
<evidence type="ECO:0000313" key="4">
    <source>
        <dbReference type="Proteomes" id="UP001229025"/>
    </source>
</evidence>
<protein>
    <submittedName>
        <fullName evidence="2">DUF6482 family protein</fullName>
    </submittedName>
</protein>
<dbReference type="EMBL" id="JAUORK010000025">
    <property type="protein sequence ID" value="MDO6673444.1"/>
    <property type="molecule type" value="Genomic_DNA"/>
</dbReference>
<evidence type="ECO:0000313" key="2">
    <source>
        <dbReference type="EMBL" id="MDO6673444.1"/>
    </source>
</evidence>
<dbReference type="AlphaFoldDB" id="A0AAP4U028"/>
<proteinExistence type="predicted"/>
<dbReference type="Proteomes" id="UP001229025">
    <property type="component" value="Unassembled WGS sequence"/>
</dbReference>
<reference evidence="2" key="2">
    <citation type="submission" date="2023-07" db="EMBL/GenBank/DDBJ databases">
        <title>Genome content predicts the carbon catabolic preferences of heterotrophic bacteria.</title>
        <authorList>
            <person name="Gralka M."/>
        </authorList>
    </citation>
    <scope>NUCLEOTIDE SEQUENCE</scope>
    <source>
        <strain evidence="2">C2R13</strain>
    </source>
</reference>
<reference evidence="1" key="4">
    <citation type="submission" date="2024-05" db="EMBL/GenBank/DDBJ databases">
        <title>Genome-based characterization of strain KMM 296 and proposal for reclassification of Cobetia litoralis and Cobetia pacifica, and emended description of the species Cobetia amphilecti and Cobetia marina.</title>
        <authorList>
            <person name="Balabanova L."/>
            <person name="Nedashkovskaya O."/>
        </authorList>
    </citation>
    <scope>NUCLEOTIDE SEQUENCE</scope>
    <source>
        <strain evidence="1">NRIC 0815</strain>
    </source>
</reference>
<reference evidence="1 4" key="1">
    <citation type="submission" date="2023-04" db="EMBL/GenBank/DDBJ databases">
        <authorList>
            <person name="Otstavnykh N."/>
            <person name="Seitkalieva A."/>
            <person name="Bystritskaya E."/>
        </authorList>
    </citation>
    <scope>NUCLEOTIDE SEQUENCE [LARGE SCALE GENOMIC DNA]</scope>
    <source>
        <strain evidence="1 4">NRIC 0815</strain>
    </source>
</reference>
<dbReference type="Proteomes" id="UP001170481">
    <property type="component" value="Unassembled WGS sequence"/>
</dbReference>
<gene>
    <name evidence="2" type="ORF">Q4535_15145</name>
    <name evidence="1" type="ORF">QLT01_08715</name>
</gene>
<keyword evidence="4" id="KW-1185">Reference proteome</keyword>
<evidence type="ECO:0000313" key="3">
    <source>
        <dbReference type="Proteomes" id="UP001170481"/>
    </source>
</evidence>
<accession>A0AAP4U028</accession>
<dbReference type="EMBL" id="JASCSA010000005">
    <property type="protein sequence ID" value="MDI5884436.1"/>
    <property type="molecule type" value="Genomic_DNA"/>
</dbReference>
<comment type="caution">
    <text evidence="2">The sequence shown here is derived from an EMBL/GenBank/DDBJ whole genome shotgun (WGS) entry which is preliminary data.</text>
</comment>
<dbReference type="RefSeq" id="WP_225347494.1">
    <property type="nucleotide sequence ID" value="NZ_CANLSP010000003.1"/>
</dbReference>
<organism evidence="2 3">
    <name type="scientific">Cobetia amphilecti</name>
    <dbReference type="NCBI Taxonomy" id="1055104"/>
    <lineage>
        <taxon>Bacteria</taxon>
        <taxon>Pseudomonadati</taxon>
        <taxon>Pseudomonadota</taxon>
        <taxon>Gammaproteobacteria</taxon>
        <taxon>Oceanospirillales</taxon>
        <taxon>Halomonadaceae</taxon>
        <taxon>Cobetia</taxon>
    </lineage>
</organism>